<feature type="non-terminal residue" evidence="1">
    <location>
        <position position="67"/>
    </location>
</feature>
<gene>
    <name evidence="1" type="ORF">SAMN04487970_104061</name>
</gene>
<evidence type="ECO:0000313" key="2">
    <source>
        <dbReference type="Proteomes" id="UP000198601"/>
    </source>
</evidence>
<reference evidence="2" key="1">
    <citation type="submission" date="2016-10" db="EMBL/GenBank/DDBJ databases">
        <authorList>
            <person name="Varghese N."/>
            <person name="Submissions S."/>
        </authorList>
    </citation>
    <scope>NUCLEOTIDE SEQUENCE [LARGE SCALE GENOMIC DNA]</scope>
    <source>
        <strain evidence="2">CGMCC 1.8946</strain>
    </source>
</reference>
<keyword evidence="2" id="KW-1185">Reference proteome</keyword>
<name>A0A1G4T4L6_9BACL</name>
<sequence>MAIIYQTNKKTGITYAYNNEPYWDKEKQQSRAKRTLIGRVDPKTGEIVPTRAYRRETESGAPAKKRG</sequence>
<accession>A0A1G4T4L6</accession>
<protein>
    <submittedName>
        <fullName evidence="1">Uncharacterized protein</fullName>
    </submittedName>
</protein>
<dbReference type="Proteomes" id="UP000198601">
    <property type="component" value="Unassembled WGS sequence"/>
</dbReference>
<proteinExistence type="predicted"/>
<dbReference type="AlphaFoldDB" id="A0A1G4T4L6"/>
<organism evidence="1 2">
    <name type="scientific">Paenibacillus tianmuensis</name>
    <dbReference type="NCBI Taxonomy" id="624147"/>
    <lineage>
        <taxon>Bacteria</taxon>
        <taxon>Bacillati</taxon>
        <taxon>Bacillota</taxon>
        <taxon>Bacilli</taxon>
        <taxon>Bacillales</taxon>
        <taxon>Paenibacillaceae</taxon>
        <taxon>Paenibacillus</taxon>
    </lineage>
</organism>
<evidence type="ECO:0000313" key="1">
    <source>
        <dbReference type="EMBL" id="SCW75469.1"/>
    </source>
</evidence>
<dbReference type="EMBL" id="FMTT01000040">
    <property type="protein sequence ID" value="SCW75469.1"/>
    <property type="molecule type" value="Genomic_DNA"/>
</dbReference>